<dbReference type="EMBL" id="AP018227">
    <property type="protein sequence ID" value="BAY81969.1"/>
    <property type="molecule type" value="Genomic_DNA"/>
</dbReference>
<dbReference type="OrthoDB" id="501734at2"/>
<name>A0A1Z4LLA8_9CYAN</name>
<dbReference type="Proteomes" id="UP000218418">
    <property type="component" value="Chromosome"/>
</dbReference>
<reference evidence="1 2" key="1">
    <citation type="submission" date="2017-06" db="EMBL/GenBank/DDBJ databases">
        <title>Genome sequencing of cyanobaciteial culture collection at National Institute for Environmental Studies (NIES).</title>
        <authorList>
            <person name="Hirose Y."/>
            <person name="Shimura Y."/>
            <person name="Fujisawa T."/>
            <person name="Nakamura Y."/>
            <person name="Kawachi M."/>
        </authorList>
    </citation>
    <scope>NUCLEOTIDE SEQUENCE [LARGE SCALE GENOMIC DNA]</scope>
    <source>
        <strain evidence="1 2">NIES-267</strain>
    </source>
</reference>
<proteinExistence type="predicted"/>
<protein>
    <submittedName>
        <fullName evidence="1">Uncharacterized protein</fullName>
    </submittedName>
</protein>
<organism evidence="1 2">
    <name type="scientific">Calothrix parasitica NIES-267</name>
    <dbReference type="NCBI Taxonomy" id="1973488"/>
    <lineage>
        <taxon>Bacteria</taxon>
        <taxon>Bacillati</taxon>
        <taxon>Cyanobacteriota</taxon>
        <taxon>Cyanophyceae</taxon>
        <taxon>Nostocales</taxon>
        <taxon>Calotrichaceae</taxon>
        <taxon>Calothrix</taxon>
    </lineage>
</organism>
<gene>
    <name evidence="1" type="ORF">NIES267_14470</name>
</gene>
<dbReference type="AlphaFoldDB" id="A0A1Z4LLA8"/>
<sequence>MSNIVENRIKFAIYNFSGQEKAYYIADKLILNALNIEEPLAIDYSYQVFLSESAKKIKCTAGILKIDGLKQEDTGIIYKYKPISKETFNQLQIPVVQNHQAVYVFAKANLVEGNFNFAKYALFSTFNEKLIARHAKALTNHQLNKFERDIEAAIFCSEEIQESQSIQRENNQTSLLELIQILELHRHSIIVNLKQLRENYQYKGVKRLKGSRDINGQLIKPWLKTEYIDDGDYVEMGCFEMNRNTATINMLVTRQVKLVKAEDETPIIEIAGLLANDLTSYNNYTVVSDGELHIKSLKVKISSKKTFDLLKQKGVIAAENFDFRSDYTINLENRPLVSLDGKYSSIEGLFNQLAEVRILSSIISAHLKQESDTFVPEQLDELKRHYLSENLYLNFPTTKAEDAIDTRVSYKIDIGSKDILNLSKLYSANKFLERRYEVYDTETGEIFVKPNFEMTLRENIAIRPKSLSSRMKISKVDELMKPIFDDFLGIEDNGKVGEILARVGGVSRNIIKGKQEKIAALSAIKAKLDEYAEKVYQDIISPLVFYIGSTGLLPDGMEGKAMSAIQLAAKYPSLSFSKDEAEGLFFEIGDSLIGVYEKVECFSRKDLVNIG</sequence>
<accession>A0A1Z4LLA8</accession>
<keyword evidence="2" id="KW-1185">Reference proteome</keyword>
<evidence type="ECO:0000313" key="2">
    <source>
        <dbReference type="Proteomes" id="UP000218418"/>
    </source>
</evidence>
<evidence type="ECO:0000313" key="1">
    <source>
        <dbReference type="EMBL" id="BAY81969.1"/>
    </source>
</evidence>